<feature type="transmembrane region" description="Helical" evidence="3">
    <location>
        <begin position="360"/>
        <end position="384"/>
    </location>
</feature>
<dbReference type="Gene3D" id="1.10.510.10">
    <property type="entry name" value="Transferase(Phosphotransferase) domain 1"/>
    <property type="match status" value="1"/>
</dbReference>
<dbReference type="InterPro" id="IPR008271">
    <property type="entry name" value="Ser/Thr_kinase_AS"/>
</dbReference>
<dbReference type="InterPro" id="IPR011009">
    <property type="entry name" value="Kinase-like_dom_sf"/>
</dbReference>
<protein>
    <submittedName>
        <fullName evidence="5">Serine/threonine protein kinase</fullName>
    </submittedName>
</protein>
<dbReference type="Proteomes" id="UP001196661">
    <property type="component" value="Unassembled WGS sequence"/>
</dbReference>
<accession>A0ABS5Y4D5</accession>
<evidence type="ECO:0000313" key="6">
    <source>
        <dbReference type="Proteomes" id="UP001196661"/>
    </source>
</evidence>
<name>A0ABS5Y4D5_9CYAN</name>
<keyword evidence="2" id="KW-0067">ATP-binding</keyword>
<feature type="transmembrane region" description="Helical" evidence="3">
    <location>
        <begin position="335"/>
        <end position="354"/>
    </location>
</feature>
<dbReference type="Pfam" id="PF00069">
    <property type="entry name" value="Pkinase"/>
    <property type="match status" value="1"/>
</dbReference>
<dbReference type="PANTHER" id="PTHR24363">
    <property type="entry name" value="SERINE/THREONINE PROTEIN KINASE"/>
    <property type="match status" value="1"/>
</dbReference>
<evidence type="ECO:0000256" key="2">
    <source>
        <dbReference type="ARBA" id="ARBA00022840"/>
    </source>
</evidence>
<organism evidence="5 6">
    <name type="scientific">Leptothoe kymatousa TAU-MAC 1615</name>
    <dbReference type="NCBI Taxonomy" id="2364775"/>
    <lineage>
        <taxon>Bacteria</taxon>
        <taxon>Bacillati</taxon>
        <taxon>Cyanobacteriota</taxon>
        <taxon>Cyanophyceae</taxon>
        <taxon>Nodosilineales</taxon>
        <taxon>Cymatolegaceae</taxon>
        <taxon>Leptothoe</taxon>
        <taxon>Leptothoe kymatousa</taxon>
    </lineage>
</organism>
<keyword evidence="5" id="KW-0808">Transferase</keyword>
<keyword evidence="6" id="KW-1185">Reference proteome</keyword>
<dbReference type="EMBL" id="JADOER010000009">
    <property type="protein sequence ID" value="MBT9312687.1"/>
    <property type="molecule type" value="Genomic_DNA"/>
</dbReference>
<comment type="caution">
    <text evidence="5">The sequence shown here is derived from an EMBL/GenBank/DDBJ whole genome shotgun (WGS) entry which is preliminary data.</text>
</comment>
<gene>
    <name evidence="5" type="ORF">IXB28_10755</name>
</gene>
<dbReference type="GO" id="GO:0004674">
    <property type="term" value="F:protein serine/threonine kinase activity"/>
    <property type="evidence" value="ECO:0007669"/>
    <property type="project" value="UniProtKB-KW"/>
</dbReference>
<dbReference type="SMART" id="SM00220">
    <property type="entry name" value="S_TKc"/>
    <property type="match status" value="1"/>
</dbReference>
<dbReference type="CDD" id="cd14014">
    <property type="entry name" value="STKc_PknB_like"/>
    <property type="match status" value="1"/>
</dbReference>
<keyword evidence="3" id="KW-0472">Membrane</keyword>
<keyword evidence="3" id="KW-1133">Transmembrane helix</keyword>
<keyword evidence="1" id="KW-0547">Nucleotide-binding</keyword>
<dbReference type="InterPro" id="IPR000719">
    <property type="entry name" value="Prot_kinase_dom"/>
</dbReference>
<keyword evidence="5" id="KW-0418">Kinase</keyword>
<proteinExistence type="predicted"/>
<keyword evidence="5" id="KW-0723">Serine/threonine-protein kinase</keyword>
<dbReference type="PROSITE" id="PS50011">
    <property type="entry name" value="PROTEIN_KINASE_DOM"/>
    <property type="match status" value="1"/>
</dbReference>
<evidence type="ECO:0000256" key="3">
    <source>
        <dbReference type="SAM" id="Phobius"/>
    </source>
</evidence>
<dbReference type="PROSITE" id="PS00108">
    <property type="entry name" value="PROTEIN_KINASE_ST"/>
    <property type="match status" value="1"/>
</dbReference>
<reference evidence="5 6" key="1">
    <citation type="journal article" date="2021" name="Mar. Drugs">
        <title>Genome Reduction and Secondary Metabolism of the Marine Sponge-Associated Cyanobacterium Leptothoe.</title>
        <authorList>
            <person name="Konstantinou D."/>
            <person name="Popin R.V."/>
            <person name="Fewer D.P."/>
            <person name="Sivonen K."/>
            <person name="Gkelis S."/>
        </authorList>
    </citation>
    <scope>NUCLEOTIDE SEQUENCE [LARGE SCALE GENOMIC DNA]</scope>
    <source>
        <strain evidence="5 6">TAU-MAC 1615</strain>
    </source>
</reference>
<dbReference type="RefSeq" id="WP_215618579.1">
    <property type="nucleotide sequence ID" value="NZ_JADOER010000009.1"/>
</dbReference>
<feature type="domain" description="Protein kinase" evidence="4">
    <location>
        <begin position="10"/>
        <end position="273"/>
    </location>
</feature>
<evidence type="ECO:0000256" key="1">
    <source>
        <dbReference type="ARBA" id="ARBA00022741"/>
    </source>
</evidence>
<evidence type="ECO:0000313" key="5">
    <source>
        <dbReference type="EMBL" id="MBT9312687.1"/>
    </source>
</evidence>
<sequence length="475" mass="53864">MNQWILNERYQLQKRLCQKGARHTFIAKDLHTDQRVVVKVLLFGPGFQWQDHKLFERGAAALQTLSFPGIPQYLDYFDVEVGRHKGFAQVQSYIPAKSLQEHLQAGRTFSEDDIQQLALQLLEILAYLHQRQPAVIHRDIKPSNILLEDSTGNPVGQVYLVDFDSVKTGISRSDYTMTIVGTYGYMPPEQFSGNARPASDLYSLGATLIYAVSGKHPADLPQKDMAIDFADQVTLSNNLVTWLKWMTNPNLDRRLATAAQAMQALKESTHWTAPSEPRVQAAKQPANLPKQTAILYQEPVPTLSPTTSQIIVRQTNQPQATEIIFPVKKIDLANISNAPGGLLILLLLLAFLLLTLGMEFIFLIFFFLFSPLGWLAAILLIAILGKPNSLMQRKLCIEANFITETRLFNQTRRYYAPRKSLQLLSDQRRSYVSLRTPNHTFELPTETQADREWLLQTLSQQLQIPVQEHSTLWGL</sequence>
<dbReference type="PANTHER" id="PTHR24363:SF7">
    <property type="entry name" value="SERINE_THREONINE-PROTEIN KINASE-LIKE PROTEIN E"/>
    <property type="match status" value="1"/>
</dbReference>
<dbReference type="Gene3D" id="3.30.200.20">
    <property type="entry name" value="Phosphorylase Kinase, domain 1"/>
    <property type="match status" value="1"/>
</dbReference>
<keyword evidence="3" id="KW-0812">Transmembrane</keyword>
<dbReference type="SUPFAM" id="SSF56112">
    <property type="entry name" value="Protein kinase-like (PK-like)"/>
    <property type="match status" value="1"/>
</dbReference>
<evidence type="ECO:0000259" key="4">
    <source>
        <dbReference type="PROSITE" id="PS50011"/>
    </source>
</evidence>